<dbReference type="PANTHER" id="PTHR46224:SF64">
    <property type="entry name" value="IQ MOTIF AND ANKYRIN REPEAT DOMAIN-CONTAINING PROTEIN 1"/>
    <property type="match status" value="1"/>
</dbReference>
<dbReference type="EMBL" id="JAFIMR010000070">
    <property type="protein sequence ID" value="KAI1850461.1"/>
    <property type="molecule type" value="Genomic_DNA"/>
</dbReference>
<gene>
    <name evidence="1" type="ORF">JX265_013423</name>
</gene>
<organism evidence="1 2">
    <name type="scientific">Neoarthrinium moseri</name>
    <dbReference type="NCBI Taxonomy" id="1658444"/>
    <lineage>
        <taxon>Eukaryota</taxon>
        <taxon>Fungi</taxon>
        <taxon>Dikarya</taxon>
        <taxon>Ascomycota</taxon>
        <taxon>Pezizomycotina</taxon>
        <taxon>Sordariomycetes</taxon>
        <taxon>Xylariomycetidae</taxon>
        <taxon>Amphisphaeriales</taxon>
        <taxon>Apiosporaceae</taxon>
        <taxon>Neoarthrinium</taxon>
    </lineage>
</organism>
<dbReference type="InterPro" id="IPR036770">
    <property type="entry name" value="Ankyrin_rpt-contain_sf"/>
</dbReference>
<dbReference type="InterPro" id="IPR002110">
    <property type="entry name" value="Ankyrin_rpt"/>
</dbReference>
<reference evidence="1" key="1">
    <citation type="submission" date="2021-03" db="EMBL/GenBank/DDBJ databases">
        <title>Revisited historic fungal species revealed as producer of novel bioactive compounds through whole genome sequencing and comparative genomics.</title>
        <authorList>
            <person name="Vignolle G.A."/>
            <person name="Hochenegger N."/>
            <person name="Mach R.L."/>
            <person name="Mach-Aigner A.R."/>
            <person name="Javad Rahimi M."/>
            <person name="Salim K.A."/>
            <person name="Chan C.M."/>
            <person name="Lim L.B.L."/>
            <person name="Cai F."/>
            <person name="Druzhinina I.S."/>
            <person name="U'Ren J.M."/>
            <person name="Derntl C."/>
        </authorList>
    </citation>
    <scope>NUCLEOTIDE SEQUENCE</scope>
    <source>
        <strain evidence="1">TUCIM 5799</strain>
    </source>
</reference>
<dbReference type="PANTHER" id="PTHR46224">
    <property type="entry name" value="ANKYRIN REPEAT FAMILY PROTEIN"/>
    <property type="match status" value="1"/>
</dbReference>
<dbReference type="InterPro" id="IPR051616">
    <property type="entry name" value="Cul2-RING_E3_ligase_SR"/>
</dbReference>
<proteinExistence type="predicted"/>
<keyword evidence="2" id="KW-1185">Reference proteome</keyword>
<name>A0A9P9W8P4_9PEZI</name>
<comment type="caution">
    <text evidence="1">The sequence shown here is derived from an EMBL/GenBank/DDBJ whole genome shotgun (WGS) entry which is preliminary data.</text>
</comment>
<dbReference type="SMART" id="SM00248">
    <property type="entry name" value="ANK"/>
    <property type="match status" value="3"/>
</dbReference>
<accession>A0A9P9W8P4</accession>
<dbReference type="SUPFAM" id="SSF48403">
    <property type="entry name" value="Ankyrin repeat"/>
    <property type="match status" value="1"/>
</dbReference>
<sequence length="485" mass="54908">MEASYTVGHTNEDLSPFLQGPDRLAFRSPFPQHGGLSDFTAMLFSDLPQEITQEILIAAVNVRGIKRATRLRYVSRSWNAAVMEAIFASRILDQGNPKYLFWQRNLAYRVMDRPGRLSRPLRIIRKVAEHLVAYRSPSGKSFTDDALRCCVFEICNVPLEMNWSGRDRDKWFMDSDHSMESIDQDDKQFKQALLAAAAWTNEIGLVRDILSSFQDCEYLICQDGQGRQDFGLIFGEPVDLAAYRGHNEVVRLLMNAITKGSEENGLFWGKILKNAAKGNHISTVKLVLKPEYNCWDPSLVAGLQATASLEIFQTLLPLAKDFLQVEPQRKPNHYHNKFLPSQLQLAARSGNVPMMEYLFYLGVKIPAKWPKSRNPVLEAAKHGHKDALICLLTKGFTLDQDSFDAAVRYGNPDIVQVALNNAGKRHSFTQALLSAVGRENQSVTRMLLSQETTDLDNEVRTQAWWTAKKMGLESMARMLKQVRVI</sequence>
<dbReference type="Proteomes" id="UP000829685">
    <property type="component" value="Unassembled WGS sequence"/>
</dbReference>
<evidence type="ECO:0000313" key="1">
    <source>
        <dbReference type="EMBL" id="KAI1850461.1"/>
    </source>
</evidence>
<evidence type="ECO:0000313" key="2">
    <source>
        <dbReference type="Proteomes" id="UP000829685"/>
    </source>
</evidence>
<dbReference type="Gene3D" id="1.25.40.20">
    <property type="entry name" value="Ankyrin repeat-containing domain"/>
    <property type="match status" value="2"/>
</dbReference>
<protein>
    <submittedName>
        <fullName evidence="1">Uncharacterized protein</fullName>
    </submittedName>
</protein>
<dbReference type="AlphaFoldDB" id="A0A9P9W8P4"/>